<evidence type="ECO:0000256" key="6">
    <source>
        <dbReference type="SAM" id="SignalP"/>
    </source>
</evidence>
<evidence type="ECO:0000256" key="2">
    <source>
        <dbReference type="ARBA" id="ARBA00022452"/>
    </source>
</evidence>
<evidence type="ECO:0000256" key="5">
    <source>
        <dbReference type="ARBA" id="ARBA00023237"/>
    </source>
</evidence>
<dbReference type="PANTHER" id="PTHR30026">
    <property type="entry name" value="OUTER MEMBRANE PROTEIN TOLC"/>
    <property type="match status" value="1"/>
</dbReference>
<dbReference type="GO" id="GO:0009279">
    <property type="term" value="C:cell outer membrane"/>
    <property type="evidence" value="ECO:0007669"/>
    <property type="project" value="UniProtKB-SubCell"/>
</dbReference>
<comment type="caution">
    <text evidence="7">The sequence shown here is derived from an EMBL/GenBank/DDBJ whole genome shotgun (WGS) entry which is preliminary data.</text>
</comment>
<evidence type="ECO:0000256" key="4">
    <source>
        <dbReference type="ARBA" id="ARBA00023136"/>
    </source>
</evidence>
<keyword evidence="6" id="KW-0732">Signal</keyword>
<keyword evidence="5" id="KW-0998">Cell outer membrane</keyword>
<feature type="chain" id="PRO_5040814410" evidence="6">
    <location>
        <begin position="22"/>
        <end position="235"/>
    </location>
</feature>
<dbReference type="AlphaFoldDB" id="A0A9X1L1F0"/>
<dbReference type="Gene3D" id="1.20.1600.10">
    <property type="entry name" value="Outer membrane efflux proteins (OEP)"/>
    <property type="match status" value="1"/>
</dbReference>
<dbReference type="RefSeq" id="WP_225699630.1">
    <property type="nucleotide sequence ID" value="NZ_JAIXNE010000007.1"/>
</dbReference>
<keyword evidence="4" id="KW-0472">Membrane</keyword>
<gene>
    <name evidence="7" type="ORF">LDX50_28095</name>
</gene>
<evidence type="ECO:0000313" key="8">
    <source>
        <dbReference type="Proteomes" id="UP001139409"/>
    </source>
</evidence>
<dbReference type="SUPFAM" id="SSF56954">
    <property type="entry name" value="Outer membrane efflux proteins (OEP)"/>
    <property type="match status" value="1"/>
</dbReference>
<proteinExistence type="predicted"/>
<sequence>MKRILILSFLLISALCWGVRAQDVDYNTIILPSGASDISFAEKLVRLAWENNPANRILESRYRISDIQIDQARWEWLDNFRITGNINEYTINPDPDLLDRNLFFPRYNISGMVSLGYFVNIPLAVKEKKEELNITRYTIDQQKLAIRAEVLRRYEEYLKMREILKVESEAQEDLFSALSLVEQNFRNGSATIEEYNGALEKYNNQRIRKITAQGDFNMAKISVEELIGVRLEDVK</sequence>
<name>A0A9X1L1F0_9BACT</name>
<keyword evidence="3" id="KW-0812">Transmembrane</keyword>
<feature type="signal peptide" evidence="6">
    <location>
        <begin position="1"/>
        <end position="21"/>
    </location>
</feature>
<accession>A0A9X1L1F0</accession>
<dbReference type="EMBL" id="JAIXNE010000007">
    <property type="protein sequence ID" value="MCA6078769.1"/>
    <property type="molecule type" value="Genomic_DNA"/>
</dbReference>
<dbReference type="Proteomes" id="UP001139409">
    <property type="component" value="Unassembled WGS sequence"/>
</dbReference>
<keyword evidence="8" id="KW-1185">Reference proteome</keyword>
<reference evidence="7" key="1">
    <citation type="submission" date="2021-09" db="EMBL/GenBank/DDBJ databases">
        <title>Fulvivirga sp. isolated from coastal sediment.</title>
        <authorList>
            <person name="Yu H."/>
        </authorList>
    </citation>
    <scope>NUCLEOTIDE SEQUENCE</scope>
    <source>
        <strain evidence="7">1062</strain>
    </source>
</reference>
<dbReference type="GO" id="GO:0015562">
    <property type="term" value="F:efflux transmembrane transporter activity"/>
    <property type="evidence" value="ECO:0007669"/>
    <property type="project" value="InterPro"/>
</dbReference>
<protein>
    <submittedName>
        <fullName evidence="7">TolC family protein</fullName>
    </submittedName>
</protein>
<dbReference type="GO" id="GO:0015288">
    <property type="term" value="F:porin activity"/>
    <property type="evidence" value="ECO:0007669"/>
    <property type="project" value="TreeGrafter"/>
</dbReference>
<evidence type="ECO:0000256" key="1">
    <source>
        <dbReference type="ARBA" id="ARBA00004442"/>
    </source>
</evidence>
<dbReference type="GO" id="GO:1990281">
    <property type="term" value="C:efflux pump complex"/>
    <property type="evidence" value="ECO:0007669"/>
    <property type="project" value="TreeGrafter"/>
</dbReference>
<evidence type="ECO:0000256" key="3">
    <source>
        <dbReference type="ARBA" id="ARBA00022692"/>
    </source>
</evidence>
<evidence type="ECO:0000313" key="7">
    <source>
        <dbReference type="EMBL" id="MCA6078769.1"/>
    </source>
</evidence>
<organism evidence="7 8">
    <name type="scientific">Fulvivirga sedimenti</name>
    <dbReference type="NCBI Taxonomy" id="2879465"/>
    <lineage>
        <taxon>Bacteria</taxon>
        <taxon>Pseudomonadati</taxon>
        <taxon>Bacteroidota</taxon>
        <taxon>Cytophagia</taxon>
        <taxon>Cytophagales</taxon>
        <taxon>Fulvivirgaceae</taxon>
        <taxon>Fulvivirga</taxon>
    </lineage>
</organism>
<dbReference type="InterPro" id="IPR051906">
    <property type="entry name" value="TolC-like"/>
</dbReference>
<keyword evidence="2" id="KW-1134">Transmembrane beta strand</keyword>
<dbReference type="PANTHER" id="PTHR30026:SF20">
    <property type="entry name" value="OUTER MEMBRANE PROTEIN TOLC"/>
    <property type="match status" value="1"/>
</dbReference>
<comment type="subcellular location">
    <subcellularLocation>
        <location evidence="1">Cell outer membrane</location>
    </subcellularLocation>
</comment>